<comment type="caution">
    <text evidence="1">The sequence shown here is derived from an EMBL/GenBank/DDBJ whole genome shotgun (WGS) entry which is preliminary data.</text>
</comment>
<dbReference type="Proteomes" id="UP000663846">
    <property type="component" value="Unassembled WGS sequence"/>
</dbReference>
<reference evidence="1" key="1">
    <citation type="submission" date="2021-01" db="EMBL/GenBank/DDBJ databases">
        <authorList>
            <person name="Kaushik A."/>
        </authorList>
    </citation>
    <scope>NUCLEOTIDE SEQUENCE</scope>
    <source>
        <strain evidence="1">AG1-1C</strain>
    </source>
</reference>
<dbReference type="Gene3D" id="3.40.630.10">
    <property type="entry name" value="Zn peptidases"/>
    <property type="match status" value="1"/>
</dbReference>
<name>A0A8H3GXU7_9AGAM</name>
<evidence type="ECO:0000313" key="2">
    <source>
        <dbReference type="Proteomes" id="UP000663846"/>
    </source>
</evidence>
<protein>
    <submittedName>
        <fullName evidence="1">Uncharacterized protein</fullName>
    </submittedName>
</protein>
<proteinExistence type="predicted"/>
<organism evidence="1 2">
    <name type="scientific">Rhizoctonia solani</name>
    <dbReference type="NCBI Taxonomy" id="456999"/>
    <lineage>
        <taxon>Eukaryota</taxon>
        <taxon>Fungi</taxon>
        <taxon>Dikarya</taxon>
        <taxon>Basidiomycota</taxon>
        <taxon>Agaricomycotina</taxon>
        <taxon>Agaricomycetes</taxon>
        <taxon>Cantharellales</taxon>
        <taxon>Ceratobasidiaceae</taxon>
        <taxon>Rhizoctonia</taxon>
    </lineage>
</organism>
<dbReference type="EMBL" id="CAJMWS010001125">
    <property type="protein sequence ID" value="CAE6473704.1"/>
    <property type="molecule type" value="Genomic_DNA"/>
</dbReference>
<sequence length="125" mass="13052">MGHDISSVPTSFDSRSNYGPFIAESVNIPSGGLFTGAEGAKTKEQAKLFGGTAGVAYNINYHAKGNTYNNLNFDAFLINAKASAHTVATFIESTAVVEAEKAAAHTSFNATAKIPAVLNNALIIQ</sequence>
<accession>A0A8H3GXU7</accession>
<dbReference type="AlphaFoldDB" id="A0A8H3GXU7"/>
<feature type="non-terminal residue" evidence="1">
    <location>
        <position position="1"/>
    </location>
</feature>
<gene>
    <name evidence="1" type="ORF">RDB_LOCUS180774</name>
</gene>
<evidence type="ECO:0000313" key="1">
    <source>
        <dbReference type="EMBL" id="CAE6473704.1"/>
    </source>
</evidence>
<dbReference type="SUPFAM" id="SSF53187">
    <property type="entry name" value="Zn-dependent exopeptidases"/>
    <property type="match status" value="1"/>
</dbReference>